<dbReference type="SUPFAM" id="SSF88723">
    <property type="entry name" value="PIN domain-like"/>
    <property type="match status" value="1"/>
</dbReference>
<organism evidence="1 2">
    <name type="scientific">Spirosoma linguale (strain ATCC 33905 / DSM 74 / LMG 10896 / Claus 1)</name>
    <dbReference type="NCBI Taxonomy" id="504472"/>
    <lineage>
        <taxon>Bacteria</taxon>
        <taxon>Pseudomonadati</taxon>
        <taxon>Bacteroidota</taxon>
        <taxon>Cytophagia</taxon>
        <taxon>Cytophagales</taxon>
        <taxon>Cytophagaceae</taxon>
        <taxon>Spirosoma</taxon>
    </lineage>
</organism>
<dbReference type="KEGG" id="sli:Slin_1555"/>
<proteinExistence type="predicted"/>
<evidence type="ECO:0000313" key="2">
    <source>
        <dbReference type="Proteomes" id="UP000002028"/>
    </source>
</evidence>
<gene>
    <name evidence="1" type="ordered locus">Slin_1555</name>
</gene>
<dbReference type="Proteomes" id="UP000002028">
    <property type="component" value="Chromosome"/>
</dbReference>
<name>D2QNZ8_SPILD</name>
<dbReference type="STRING" id="504472.Slin_1555"/>
<dbReference type="AlphaFoldDB" id="D2QNZ8"/>
<keyword evidence="2" id="KW-1185">Reference proteome</keyword>
<reference evidence="1 2" key="1">
    <citation type="journal article" date="2010" name="Stand. Genomic Sci.">
        <title>Complete genome sequence of Spirosoma linguale type strain (1).</title>
        <authorList>
            <person name="Lail K."/>
            <person name="Sikorski J."/>
            <person name="Saunders E."/>
            <person name="Lapidus A."/>
            <person name="Glavina Del Rio T."/>
            <person name="Copeland A."/>
            <person name="Tice H."/>
            <person name="Cheng J.-F."/>
            <person name="Lucas S."/>
            <person name="Nolan M."/>
            <person name="Bruce D."/>
            <person name="Goodwin L."/>
            <person name="Pitluck S."/>
            <person name="Ivanova N."/>
            <person name="Mavromatis K."/>
            <person name="Ovchinnikova G."/>
            <person name="Pati A."/>
            <person name="Chen A."/>
            <person name="Palaniappan K."/>
            <person name="Land M."/>
            <person name="Hauser L."/>
            <person name="Chang Y.-J."/>
            <person name="Jeffries C.D."/>
            <person name="Chain P."/>
            <person name="Brettin T."/>
            <person name="Detter J.C."/>
            <person name="Schuetze A."/>
            <person name="Rohde M."/>
            <person name="Tindall B.J."/>
            <person name="Goeker M."/>
            <person name="Bristow J."/>
            <person name="Eisen J.A."/>
            <person name="Markowitz V."/>
            <person name="Hugenholtz P."/>
            <person name="Kyrpides N.C."/>
            <person name="Klenk H.-P."/>
            <person name="Chen F."/>
        </authorList>
    </citation>
    <scope>NUCLEOTIDE SEQUENCE [LARGE SCALE GENOMIC DNA]</scope>
    <source>
        <strain evidence="2">ATCC 33905 / DSM 74 / LMG 10896 / Claus 1</strain>
    </source>
</reference>
<sequence length="43" mass="4980">MNGNKSILIDTNALIYYFNGNEKVTKAIDSRFSMYLLSLRSNY</sequence>
<dbReference type="InterPro" id="IPR029060">
    <property type="entry name" value="PIN-like_dom_sf"/>
</dbReference>
<evidence type="ECO:0000313" key="1">
    <source>
        <dbReference type="EMBL" id="ADB37604.1"/>
    </source>
</evidence>
<accession>D2QNZ8</accession>
<protein>
    <recommendedName>
        <fullName evidence="3">PIN domain-containing protein</fullName>
    </recommendedName>
</protein>
<evidence type="ECO:0008006" key="3">
    <source>
        <dbReference type="Google" id="ProtNLM"/>
    </source>
</evidence>
<dbReference type="EMBL" id="CP001769">
    <property type="protein sequence ID" value="ADB37604.1"/>
    <property type="molecule type" value="Genomic_DNA"/>
</dbReference>
<dbReference type="HOGENOM" id="CLU_3239814_0_0_10"/>